<evidence type="ECO:0008006" key="4">
    <source>
        <dbReference type="Google" id="ProtNLM"/>
    </source>
</evidence>
<gene>
    <name evidence="2" type="ORF">CVLEPA_LOCUS14220</name>
</gene>
<dbReference type="EMBL" id="CAWYQH010000096">
    <property type="protein sequence ID" value="CAK8683115.1"/>
    <property type="molecule type" value="Genomic_DNA"/>
</dbReference>
<keyword evidence="3" id="KW-1185">Reference proteome</keyword>
<name>A0ABP0FYT8_CLALP</name>
<dbReference type="Proteomes" id="UP001642483">
    <property type="component" value="Unassembled WGS sequence"/>
</dbReference>
<accession>A0ABP0FYT8</accession>
<protein>
    <recommendedName>
        <fullName evidence="4">BED-type domain-containing protein</fullName>
    </recommendedName>
</protein>
<evidence type="ECO:0000313" key="2">
    <source>
        <dbReference type="EMBL" id="CAK8683115.1"/>
    </source>
</evidence>
<evidence type="ECO:0000256" key="1">
    <source>
        <dbReference type="SAM" id="MobiDB-lite"/>
    </source>
</evidence>
<comment type="caution">
    <text evidence="2">The sequence shown here is derived from an EMBL/GenBank/DDBJ whole genome shotgun (WGS) entry which is preliminary data.</text>
</comment>
<feature type="compositionally biased region" description="Polar residues" evidence="1">
    <location>
        <begin position="40"/>
        <end position="52"/>
    </location>
</feature>
<proteinExistence type="predicted"/>
<organism evidence="2 3">
    <name type="scientific">Clavelina lepadiformis</name>
    <name type="common">Light-bulb sea squirt</name>
    <name type="synonym">Ascidia lepadiformis</name>
    <dbReference type="NCBI Taxonomy" id="159417"/>
    <lineage>
        <taxon>Eukaryota</taxon>
        <taxon>Metazoa</taxon>
        <taxon>Chordata</taxon>
        <taxon>Tunicata</taxon>
        <taxon>Ascidiacea</taxon>
        <taxon>Aplousobranchia</taxon>
        <taxon>Clavelinidae</taxon>
        <taxon>Clavelina</taxon>
    </lineage>
</organism>
<reference evidence="2 3" key="1">
    <citation type="submission" date="2024-02" db="EMBL/GenBank/DDBJ databases">
        <authorList>
            <person name="Daric V."/>
            <person name="Darras S."/>
        </authorList>
    </citation>
    <scope>NUCLEOTIDE SEQUENCE [LARGE SCALE GENOMIC DNA]</scope>
</reference>
<feature type="region of interest" description="Disordered" evidence="1">
    <location>
        <begin position="27"/>
        <end position="52"/>
    </location>
</feature>
<sequence length="215" mass="24384">MSHPQPIQHSLDLADRHLDNMIFEQINYNDGDEESPGLRPTSNARMTDEQSTPVKTLCEPSSKKIKYDQRFRAEWLQQKQFKDWLIGPTNTQRKPRCSLCNRKVMSHRSALVKHTKTQLHIRNVNSKKAVPAIADAFAKHLTQNTYKENTEVQIAAFIAEHNLPFTLATPLLSLIQSSVPTNPAEKVALSRMNLNATKCTDIVRQGTGSFFAEKC</sequence>
<evidence type="ECO:0000313" key="3">
    <source>
        <dbReference type="Proteomes" id="UP001642483"/>
    </source>
</evidence>